<comment type="caution">
    <text evidence="1">The sequence shown here is derived from an EMBL/GenBank/DDBJ whole genome shotgun (WGS) entry which is preliminary data.</text>
</comment>
<sequence>MKIFPKFLIFGLFILSCTAINKSGALRIPEDAKDVRILNRAEFSQKSDPINIKFAQQSGDYIVFDVSYSGGCAEHTFDLVTMGAFSATYPPEVEISLKHNNNGDGCRSVIDQKLYFNISQLKYDGTARVLLIIKNTDKTLEYNY</sequence>
<gene>
    <name evidence="1" type="ORF">G3O08_07030</name>
</gene>
<dbReference type="PROSITE" id="PS51257">
    <property type="entry name" value="PROKAR_LIPOPROTEIN"/>
    <property type="match status" value="1"/>
</dbReference>
<dbReference type="AlphaFoldDB" id="A0A7K3WNM0"/>
<dbReference type="Proteomes" id="UP000486602">
    <property type="component" value="Unassembled WGS sequence"/>
</dbReference>
<protein>
    <recommendedName>
        <fullName evidence="3">Lipoprotein</fullName>
    </recommendedName>
</protein>
<dbReference type="EMBL" id="JAAGVY010000009">
    <property type="protein sequence ID" value="NEN23250.1"/>
    <property type="molecule type" value="Genomic_DNA"/>
</dbReference>
<evidence type="ECO:0000313" key="1">
    <source>
        <dbReference type="EMBL" id="NEN23250.1"/>
    </source>
</evidence>
<dbReference type="InterPro" id="IPR038143">
    <property type="entry name" value="NigD-like_C_dom_sf"/>
</dbReference>
<evidence type="ECO:0000313" key="2">
    <source>
        <dbReference type="Proteomes" id="UP000486602"/>
    </source>
</evidence>
<evidence type="ECO:0008006" key="3">
    <source>
        <dbReference type="Google" id="ProtNLM"/>
    </source>
</evidence>
<dbReference type="Gene3D" id="2.60.40.2370">
    <property type="entry name" value="NigD-like, C-terminal beta sandwich domain"/>
    <property type="match status" value="1"/>
</dbReference>
<accession>A0A7K3WNM0</accession>
<dbReference type="RefSeq" id="WP_163284287.1">
    <property type="nucleotide sequence ID" value="NZ_JAAGVY010000009.1"/>
</dbReference>
<organism evidence="1 2">
    <name type="scientific">Cryomorpha ignava</name>
    <dbReference type="NCBI Taxonomy" id="101383"/>
    <lineage>
        <taxon>Bacteria</taxon>
        <taxon>Pseudomonadati</taxon>
        <taxon>Bacteroidota</taxon>
        <taxon>Flavobacteriia</taxon>
        <taxon>Flavobacteriales</taxon>
        <taxon>Cryomorphaceae</taxon>
        <taxon>Cryomorpha</taxon>
    </lineage>
</organism>
<reference evidence="1 2" key="1">
    <citation type="submission" date="2020-02" db="EMBL/GenBank/DDBJ databases">
        <title>Out from the shadows clarifying the taxonomy of the family Cryomorphaceae and related taxa by utilizing the GTDB taxonomic framework.</title>
        <authorList>
            <person name="Bowman J.P."/>
        </authorList>
    </citation>
    <scope>NUCLEOTIDE SEQUENCE [LARGE SCALE GENOMIC DNA]</scope>
    <source>
        <strain evidence="1 2">QSSC 1-22</strain>
    </source>
</reference>
<proteinExistence type="predicted"/>
<keyword evidence="2" id="KW-1185">Reference proteome</keyword>
<name>A0A7K3WNM0_9FLAO</name>